<dbReference type="PANTHER" id="PTHR30480:SF13">
    <property type="entry name" value="BETA-HEXOSAMINIDASE"/>
    <property type="match status" value="1"/>
</dbReference>
<evidence type="ECO:0000256" key="1">
    <source>
        <dbReference type="ARBA" id="ARBA00001231"/>
    </source>
</evidence>
<keyword evidence="6" id="KW-1133">Transmembrane helix</keyword>
<dbReference type="Pfam" id="PF00933">
    <property type="entry name" value="Glyco_hydro_3"/>
    <property type="match status" value="1"/>
</dbReference>
<evidence type="ECO:0000313" key="9">
    <source>
        <dbReference type="Proteomes" id="UP001253595"/>
    </source>
</evidence>
<feature type="transmembrane region" description="Helical" evidence="6">
    <location>
        <begin position="37"/>
        <end position="54"/>
    </location>
</feature>
<keyword evidence="6" id="KW-0472">Membrane</keyword>
<dbReference type="Gene3D" id="3.20.20.300">
    <property type="entry name" value="Glycoside hydrolase, family 3, N-terminal domain"/>
    <property type="match status" value="1"/>
</dbReference>
<evidence type="ECO:0000256" key="5">
    <source>
        <dbReference type="ARBA" id="ARBA00023295"/>
    </source>
</evidence>
<proteinExistence type="inferred from homology"/>
<keyword evidence="4 8" id="KW-0378">Hydrolase</keyword>
<sequence length="399" mass="45344">MKRVVVSIFMFSLLFINAIWALNFRDPHLLFIRDFEILFFLLSSVFLVVSAMLQEKKWIRVFCLVFTAILLVIVSKNEYYFYKYKNEILLNESNQFSLINKRFIVGFNDKNQIKRLAVNGIAGIFLTKRNIQGETHNSLKSFIEELQEIRKENDLPPLIITTDQEGGAVSRLSPLVRQQESLAIASSKGESSYEYGKMQGKWLNELGITVNFSPVLDLKPNRPPSKFDFHSLIATRAISSNPIEVVNVALPYVKGLEESGVKATLKHFPGLARVQSDTHHFSARLNADIPTLLETDLVPFREILKSTSSWLMLSHVILENVDPENPITTSSLVVESIIRSKLGINNVLITDDLTMGAIYNRGFCKSVAQSYSTTINYLLIAYDDEKYFTAIKCIRSLNE</sequence>
<dbReference type="SUPFAM" id="SSF51445">
    <property type="entry name" value="(Trans)glycosidases"/>
    <property type="match status" value="1"/>
</dbReference>
<evidence type="ECO:0000313" key="8">
    <source>
        <dbReference type="EMBL" id="MDR7091833.1"/>
    </source>
</evidence>
<comment type="catalytic activity">
    <reaction evidence="1">
        <text>Hydrolysis of terminal non-reducing N-acetyl-D-hexosamine residues in N-acetyl-beta-D-hexosaminides.</text>
        <dbReference type="EC" id="3.2.1.52"/>
    </reaction>
</comment>
<comment type="similarity">
    <text evidence="2">Belongs to the glycosyl hydrolase 3 family.</text>
</comment>
<keyword evidence="5 8" id="KW-0326">Glycosidase</keyword>
<feature type="transmembrane region" description="Helical" evidence="6">
    <location>
        <begin position="61"/>
        <end position="82"/>
    </location>
</feature>
<dbReference type="InterPro" id="IPR036962">
    <property type="entry name" value="Glyco_hydro_3_N_sf"/>
</dbReference>
<evidence type="ECO:0000259" key="7">
    <source>
        <dbReference type="Pfam" id="PF00933"/>
    </source>
</evidence>
<dbReference type="InterPro" id="IPR001764">
    <property type="entry name" value="Glyco_hydro_3_N"/>
</dbReference>
<keyword evidence="6" id="KW-0812">Transmembrane</keyword>
<protein>
    <recommendedName>
        <fullName evidence="3">beta-N-acetylhexosaminidase</fullName>
        <ecNumber evidence="3">3.2.1.52</ecNumber>
    </recommendedName>
</protein>
<evidence type="ECO:0000256" key="3">
    <source>
        <dbReference type="ARBA" id="ARBA00012663"/>
    </source>
</evidence>
<name>A0ABU1V2Z8_9GAMM</name>
<reference evidence="8 9" key="1">
    <citation type="submission" date="2023-07" db="EMBL/GenBank/DDBJ databases">
        <title>Sorghum-associated microbial communities from plants grown in Nebraska, USA.</title>
        <authorList>
            <person name="Schachtman D."/>
        </authorList>
    </citation>
    <scope>NUCLEOTIDE SEQUENCE [LARGE SCALE GENOMIC DNA]</scope>
    <source>
        <strain evidence="8 9">BE190</strain>
    </source>
</reference>
<comment type="caution">
    <text evidence="8">The sequence shown here is derived from an EMBL/GenBank/DDBJ whole genome shotgun (WGS) entry which is preliminary data.</text>
</comment>
<evidence type="ECO:0000256" key="6">
    <source>
        <dbReference type="SAM" id="Phobius"/>
    </source>
</evidence>
<keyword evidence="9" id="KW-1185">Reference proteome</keyword>
<dbReference type="InterPro" id="IPR017853">
    <property type="entry name" value="GH"/>
</dbReference>
<feature type="domain" description="Glycoside hydrolase family 3 N-terminal" evidence="7">
    <location>
        <begin position="112"/>
        <end position="372"/>
    </location>
</feature>
<dbReference type="Proteomes" id="UP001253595">
    <property type="component" value="Unassembled WGS sequence"/>
</dbReference>
<dbReference type="PANTHER" id="PTHR30480">
    <property type="entry name" value="BETA-HEXOSAMINIDASE-RELATED"/>
    <property type="match status" value="1"/>
</dbReference>
<evidence type="ECO:0000256" key="2">
    <source>
        <dbReference type="ARBA" id="ARBA00005336"/>
    </source>
</evidence>
<organism evidence="8 9">
    <name type="scientific">Cellvibrio fibrivorans</name>
    <dbReference type="NCBI Taxonomy" id="126350"/>
    <lineage>
        <taxon>Bacteria</taxon>
        <taxon>Pseudomonadati</taxon>
        <taxon>Pseudomonadota</taxon>
        <taxon>Gammaproteobacteria</taxon>
        <taxon>Cellvibrionales</taxon>
        <taxon>Cellvibrionaceae</taxon>
        <taxon>Cellvibrio</taxon>
    </lineage>
</organism>
<evidence type="ECO:0000256" key="4">
    <source>
        <dbReference type="ARBA" id="ARBA00022801"/>
    </source>
</evidence>
<gene>
    <name evidence="8" type="ORF">J2X05_003871</name>
</gene>
<dbReference type="RefSeq" id="WP_310075560.1">
    <property type="nucleotide sequence ID" value="NZ_JAVDVX010000008.1"/>
</dbReference>
<dbReference type="EMBL" id="JAVDVX010000008">
    <property type="protein sequence ID" value="MDR7091833.1"/>
    <property type="molecule type" value="Genomic_DNA"/>
</dbReference>
<dbReference type="EC" id="3.2.1.52" evidence="3"/>
<accession>A0ABU1V2Z8</accession>
<dbReference type="GO" id="GO:0004563">
    <property type="term" value="F:beta-N-acetylhexosaminidase activity"/>
    <property type="evidence" value="ECO:0007669"/>
    <property type="project" value="UniProtKB-EC"/>
</dbReference>
<dbReference type="InterPro" id="IPR050226">
    <property type="entry name" value="NagZ_Beta-hexosaminidase"/>
</dbReference>